<comment type="caution">
    <text evidence="2">The sequence shown here is derived from an EMBL/GenBank/DDBJ whole genome shotgun (WGS) entry which is preliminary data.</text>
</comment>
<accession>A0ABW4RB24</accession>
<organism evidence="2 3">
    <name type="scientific">Paracoccus pacificus</name>
    <dbReference type="NCBI Taxonomy" id="1463598"/>
    <lineage>
        <taxon>Bacteria</taxon>
        <taxon>Pseudomonadati</taxon>
        <taxon>Pseudomonadota</taxon>
        <taxon>Alphaproteobacteria</taxon>
        <taxon>Rhodobacterales</taxon>
        <taxon>Paracoccaceae</taxon>
        <taxon>Paracoccus</taxon>
    </lineage>
</organism>
<dbReference type="EMBL" id="JBHUEN010000043">
    <property type="protein sequence ID" value="MFD1882960.1"/>
    <property type="molecule type" value="Genomic_DNA"/>
</dbReference>
<name>A0ABW4RB24_9RHOB</name>
<feature type="signal peptide" evidence="1">
    <location>
        <begin position="1"/>
        <end position="18"/>
    </location>
</feature>
<evidence type="ECO:0008006" key="4">
    <source>
        <dbReference type="Google" id="ProtNLM"/>
    </source>
</evidence>
<evidence type="ECO:0000313" key="3">
    <source>
        <dbReference type="Proteomes" id="UP001597213"/>
    </source>
</evidence>
<protein>
    <recommendedName>
        <fullName evidence="4">SH3 domain-containing protein</fullName>
    </recommendedName>
</protein>
<proteinExistence type="predicted"/>
<sequence length="121" mass="12767">MRFRILIGMVLFASPGWAYVSGEGQSYDGTCNADGVVLKSQAEVTRPVGSGAKAQTPAGPEVIYLGRSCDAYSKAFGEGTWGWANGGFLVTFPGHEIGFPRQEVYCPDGGPQPDMTGCTLP</sequence>
<keyword evidence="3" id="KW-1185">Reference proteome</keyword>
<keyword evidence="1" id="KW-0732">Signal</keyword>
<reference evidence="3" key="1">
    <citation type="journal article" date="2019" name="Int. J. Syst. Evol. Microbiol.">
        <title>The Global Catalogue of Microorganisms (GCM) 10K type strain sequencing project: providing services to taxonomists for standard genome sequencing and annotation.</title>
        <authorList>
            <consortium name="The Broad Institute Genomics Platform"/>
            <consortium name="The Broad Institute Genome Sequencing Center for Infectious Disease"/>
            <person name="Wu L."/>
            <person name="Ma J."/>
        </authorList>
    </citation>
    <scope>NUCLEOTIDE SEQUENCE [LARGE SCALE GENOMIC DNA]</scope>
    <source>
        <strain evidence="3">CCUG 56029</strain>
    </source>
</reference>
<gene>
    <name evidence="2" type="ORF">ACFSCT_14655</name>
</gene>
<dbReference type="RefSeq" id="WP_379143910.1">
    <property type="nucleotide sequence ID" value="NZ_JBHUEN010000043.1"/>
</dbReference>
<evidence type="ECO:0000256" key="1">
    <source>
        <dbReference type="SAM" id="SignalP"/>
    </source>
</evidence>
<evidence type="ECO:0000313" key="2">
    <source>
        <dbReference type="EMBL" id="MFD1882960.1"/>
    </source>
</evidence>
<feature type="chain" id="PRO_5046833542" description="SH3 domain-containing protein" evidence="1">
    <location>
        <begin position="19"/>
        <end position="121"/>
    </location>
</feature>
<dbReference type="Proteomes" id="UP001597213">
    <property type="component" value="Unassembled WGS sequence"/>
</dbReference>